<protein>
    <submittedName>
        <fullName evidence="6">BarH like homeobox 1</fullName>
    </submittedName>
</protein>
<feature type="domain" description="Homeobox" evidence="5">
    <location>
        <begin position="258"/>
        <end position="312"/>
    </location>
</feature>
<dbReference type="Ensembl" id="ENSPFOT00000030938.1">
    <property type="protein sequence ID" value="ENSPFOP00000031086.1"/>
    <property type="gene ID" value="ENSPFOG00000024523.1"/>
</dbReference>
<keyword evidence="2 3" id="KW-0371">Homeobox</keyword>
<name>A0A096MI45_POEFO</name>
<dbReference type="GO" id="GO:0005634">
    <property type="term" value="C:nucleus"/>
    <property type="evidence" value="ECO:0007669"/>
    <property type="project" value="UniProtKB-SubCell"/>
</dbReference>
<organism evidence="6 7">
    <name type="scientific">Poecilia formosa</name>
    <name type="common">Amazon molly</name>
    <name type="synonym">Limia formosa</name>
    <dbReference type="NCBI Taxonomy" id="48698"/>
    <lineage>
        <taxon>Eukaryota</taxon>
        <taxon>Metazoa</taxon>
        <taxon>Chordata</taxon>
        <taxon>Craniata</taxon>
        <taxon>Vertebrata</taxon>
        <taxon>Euteleostomi</taxon>
        <taxon>Actinopterygii</taxon>
        <taxon>Neopterygii</taxon>
        <taxon>Teleostei</taxon>
        <taxon>Neoteleostei</taxon>
        <taxon>Acanthomorphata</taxon>
        <taxon>Ovalentaria</taxon>
        <taxon>Atherinomorphae</taxon>
        <taxon>Cyprinodontiformes</taxon>
        <taxon>Poeciliidae</taxon>
        <taxon>Poeciliinae</taxon>
        <taxon>Poecilia</taxon>
    </lineage>
</organism>
<keyword evidence="2 3" id="KW-0539">Nucleus</keyword>
<dbReference type="PROSITE" id="PS50071">
    <property type="entry name" value="HOMEOBOX_2"/>
    <property type="match status" value="1"/>
</dbReference>
<dbReference type="EMBL" id="AYCK01024430">
    <property type="status" value="NOT_ANNOTATED_CDS"/>
    <property type="molecule type" value="Genomic_DNA"/>
</dbReference>
<keyword evidence="7" id="KW-1185">Reference proteome</keyword>
<evidence type="ECO:0000256" key="3">
    <source>
        <dbReference type="RuleBase" id="RU000682"/>
    </source>
</evidence>
<dbReference type="Gene3D" id="1.10.10.60">
    <property type="entry name" value="Homeodomain-like"/>
    <property type="match status" value="1"/>
</dbReference>
<evidence type="ECO:0000256" key="1">
    <source>
        <dbReference type="ARBA" id="ARBA00004123"/>
    </source>
</evidence>
<accession>A0A096MI45</accession>
<dbReference type="STRING" id="48698.ENSPFOP00000031086"/>
<keyword evidence="2 3" id="KW-0238">DNA-binding</keyword>
<dbReference type="GeneTree" id="ENSGT00940000160428"/>
<feature type="region of interest" description="Disordered" evidence="4">
    <location>
        <begin position="142"/>
        <end position="164"/>
    </location>
</feature>
<evidence type="ECO:0000256" key="2">
    <source>
        <dbReference type="PROSITE-ProRule" id="PRU00108"/>
    </source>
</evidence>
<dbReference type="CDD" id="cd00086">
    <property type="entry name" value="homeodomain"/>
    <property type="match status" value="1"/>
</dbReference>
<evidence type="ECO:0000256" key="4">
    <source>
        <dbReference type="SAM" id="MobiDB-lite"/>
    </source>
</evidence>
<dbReference type="SUPFAM" id="SSF46689">
    <property type="entry name" value="Homeodomain-like"/>
    <property type="match status" value="1"/>
</dbReference>
<dbReference type="Proteomes" id="UP000028760">
    <property type="component" value="Unassembled WGS sequence"/>
</dbReference>
<evidence type="ECO:0000313" key="7">
    <source>
        <dbReference type="Proteomes" id="UP000028760"/>
    </source>
</evidence>
<dbReference type="InterPro" id="IPR029147">
    <property type="entry name" value="CFAP77"/>
</dbReference>
<dbReference type="InterPro" id="IPR001356">
    <property type="entry name" value="HD"/>
</dbReference>
<dbReference type="PANTHER" id="PTHR24333:SF5">
    <property type="entry name" value="VENT HOMEOBOX"/>
    <property type="match status" value="1"/>
</dbReference>
<dbReference type="InterPro" id="IPR050848">
    <property type="entry name" value="Homeobox_TF"/>
</dbReference>
<dbReference type="InterPro" id="IPR009057">
    <property type="entry name" value="Homeodomain-like_sf"/>
</dbReference>
<dbReference type="GO" id="GO:0003677">
    <property type="term" value="F:DNA binding"/>
    <property type="evidence" value="ECO:0007669"/>
    <property type="project" value="UniProtKB-UniRule"/>
</dbReference>
<dbReference type="eggNOG" id="KOG0488">
    <property type="taxonomic scope" value="Eukaryota"/>
</dbReference>
<dbReference type="Pfam" id="PF14825">
    <property type="entry name" value="CFAP77"/>
    <property type="match status" value="1"/>
</dbReference>
<dbReference type="SMART" id="SM00389">
    <property type="entry name" value="HOX"/>
    <property type="match status" value="1"/>
</dbReference>
<comment type="subcellular location">
    <subcellularLocation>
        <location evidence="1 2 3">Nucleus</location>
    </subcellularLocation>
</comment>
<dbReference type="PANTHER" id="PTHR24333">
    <property type="entry name" value="HOMEO BOX HB9 LIKE A-RELATED"/>
    <property type="match status" value="1"/>
</dbReference>
<evidence type="ECO:0000259" key="5">
    <source>
        <dbReference type="PROSITE" id="PS50071"/>
    </source>
</evidence>
<reference evidence="6" key="3">
    <citation type="submission" date="2025-09" db="UniProtKB">
        <authorList>
            <consortium name="Ensembl"/>
        </authorList>
    </citation>
    <scope>IDENTIFICATION</scope>
</reference>
<evidence type="ECO:0000313" key="6">
    <source>
        <dbReference type="Ensembl" id="ENSPFOP00000031086.1"/>
    </source>
</evidence>
<dbReference type="Pfam" id="PF00046">
    <property type="entry name" value="Homeodomain"/>
    <property type="match status" value="1"/>
</dbReference>
<sequence>DFVALNRDAVRSGLVTSKELRQYRIQVGDLQVKAAEQQQCRTSRRAHLVPDIVFGIRNRPSSPLADVLAHHYGHRWLEEQPDLKTAVRKQKLDPQLPVKPQMRSIRSFGFELSSVLLIGGRYGFLIDSLLALRPPPALFSRPNPPELRGGFPEPPFPQREPVPRRENPALPGPAHRHRCLGASFLIRDILADCRFCSDPGHPEPGAEPIRPGPAEYSAGSIIIFKRNPSEPAEVLIRSDVISTCPLSAHAGPEPGLLKKVRKARTAFSEQQLTQLEKSFQNRKYLSVQDRMELAASLQLSNTQVKTWYQNRR</sequence>
<reference evidence="7" key="1">
    <citation type="submission" date="2013-10" db="EMBL/GenBank/DDBJ databases">
        <authorList>
            <person name="Schartl M."/>
            <person name="Warren W."/>
        </authorList>
    </citation>
    <scope>NUCLEOTIDE SEQUENCE [LARGE SCALE GENOMIC DNA]</scope>
    <source>
        <strain evidence="7">female</strain>
    </source>
</reference>
<proteinExistence type="predicted"/>
<dbReference type="AlphaFoldDB" id="A0A096MI45"/>
<reference evidence="6" key="2">
    <citation type="submission" date="2025-08" db="UniProtKB">
        <authorList>
            <consortium name="Ensembl"/>
        </authorList>
    </citation>
    <scope>IDENTIFICATION</scope>
</reference>